<dbReference type="Proteomes" id="UP000827092">
    <property type="component" value="Unassembled WGS sequence"/>
</dbReference>
<keyword evidence="2" id="KW-0472">Membrane</keyword>
<name>A0AAV6UTK6_9ARAC</name>
<feature type="region of interest" description="Disordered" evidence="1">
    <location>
        <begin position="1"/>
        <end position="36"/>
    </location>
</feature>
<evidence type="ECO:0000256" key="2">
    <source>
        <dbReference type="SAM" id="Phobius"/>
    </source>
</evidence>
<evidence type="ECO:0000313" key="4">
    <source>
        <dbReference type="Proteomes" id="UP000827092"/>
    </source>
</evidence>
<proteinExistence type="predicted"/>
<keyword evidence="2" id="KW-1133">Transmembrane helix</keyword>
<reference evidence="3 4" key="1">
    <citation type="journal article" date="2022" name="Nat. Ecol. Evol.">
        <title>A masculinizing supergene underlies an exaggerated male reproductive morph in a spider.</title>
        <authorList>
            <person name="Hendrickx F."/>
            <person name="De Corte Z."/>
            <person name="Sonet G."/>
            <person name="Van Belleghem S.M."/>
            <person name="Kostlbacher S."/>
            <person name="Vangestel C."/>
        </authorList>
    </citation>
    <scope>NUCLEOTIDE SEQUENCE [LARGE SCALE GENOMIC DNA]</scope>
    <source>
        <strain evidence="3">W744_W776</strain>
    </source>
</reference>
<evidence type="ECO:0000313" key="3">
    <source>
        <dbReference type="EMBL" id="KAG8187127.1"/>
    </source>
</evidence>
<feature type="transmembrane region" description="Helical" evidence="2">
    <location>
        <begin position="48"/>
        <end position="65"/>
    </location>
</feature>
<evidence type="ECO:0000256" key="1">
    <source>
        <dbReference type="SAM" id="MobiDB-lite"/>
    </source>
</evidence>
<keyword evidence="2" id="KW-0812">Transmembrane</keyword>
<organism evidence="3 4">
    <name type="scientific">Oedothorax gibbosus</name>
    <dbReference type="NCBI Taxonomy" id="931172"/>
    <lineage>
        <taxon>Eukaryota</taxon>
        <taxon>Metazoa</taxon>
        <taxon>Ecdysozoa</taxon>
        <taxon>Arthropoda</taxon>
        <taxon>Chelicerata</taxon>
        <taxon>Arachnida</taxon>
        <taxon>Araneae</taxon>
        <taxon>Araneomorphae</taxon>
        <taxon>Entelegynae</taxon>
        <taxon>Araneoidea</taxon>
        <taxon>Linyphiidae</taxon>
        <taxon>Erigoninae</taxon>
        <taxon>Oedothorax</taxon>
    </lineage>
</organism>
<keyword evidence="4" id="KW-1185">Reference proteome</keyword>
<dbReference type="AlphaFoldDB" id="A0AAV6UTK6"/>
<dbReference type="EMBL" id="JAFNEN010000278">
    <property type="protein sequence ID" value="KAG8187127.1"/>
    <property type="molecule type" value="Genomic_DNA"/>
</dbReference>
<sequence>MPSRHARAQSRPALGAAPGRQQKLSGAVRGNNTPSAAPDKALKVAMEYYYAIVATVSGLSMLLYWNTLVADFAYDDR</sequence>
<gene>
    <name evidence="3" type="ORF">JTE90_004873</name>
</gene>
<comment type="caution">
    <text evidence="3">The sequence shown here is derived from an EMBL/GenBank/DDBJ whole genome shotgun (WGS) entry which is preliminary data.</text>
</comment>
<accession>A0AAV6UTK6</accession>
<protein>
    <submittedName>
        <fullName evidence="3">Uncharacterized protein</fullName>
    </submittedName>
</protein>